<dbReference type="AlphaFoldDB" id="A0A9P8UJ35"/>
<dbReference type="Proteomes" id="UP000758603">
    <property type="component" value="Unassembled WGS sequence"/>
</dbReference>
<organism evidence="2 3">
    <name type="scientific">Truncatella angustata</name>
    <dbReference type="NCBI Taxonomy" id="152316"/>
    <lineage>
        <taxon>Eukaryota</taxon>
        <taxon>Fungi</taxon>
        <taxon>Dikarya</taxon>
        <taxon>Ascomycota</taxon>
        <taxon>Pezizomycotina</taxon>
        <taxon>Sordariomycetes</taxon>
        <taxon>Xylariomycetidae</taxon>
        <taxon>Amphisphaeriales</taxon>
        <taxon>Sporocadaceae</taxon>
        <taxon>Truncatella</taxon>
    </lineage>
</organism>
<gene>
    <name evidence="2" type="ORF">BKA67DRAFT_569211</name>
</gene>
<dbReference type="GeneID" id="70131989"/>
<evidence type="ECO:0000313" key="2">
    <source>
        <dbReference type="EMBL" id="KAH6653333.1"/>
    </source>
</evidence>
<dbReference type="RefSeq" id="XP_045957610.1">
    <property type="nucleotide sequence ID" value="XM_046103097.1"/>
</dbReference>
<keyword evidence="1" id="KW-0472">Membrane</keyword>
<evidence type="ECO:0000313" key="3">
    <source>
        <dbReference type="Proteomes" id="UP000758603"/>
    </source>
</evidence>
<dbReference type="EMBL" id="JAGPXC010000005">
    <property type="protein sequence ID" value="KAH6653333.1"/>
    <property type="molecule type" value="Genomic_DNA"/>
</dbReference>
<comment type="caution">
    <text evidence="2">The sequence shown here is derived from an EMBL/GenBank/DDBJ whole genome shotgun (WGS) entry which is preliminary data.</text>
</comment>
<accession>A0A9P8UJ35</accession>
<evidence type="ECO:0000256" key="1">
    <source>
        <dbReference type="SAM" id="Phobius"/>
    </source>
</evidence>
<name>A0A9P8UJ35_9PEZI</name>
<sequence>MEHWLGSPRFTSPLLGGDAPQTQLWKWSSRRESIAASRTSPATTDMSRRNVYWVPVKKRQVDSIIETHNAILKRQNIPKLDGPSTAGVIAAVVIFVLAIMGMMIFLIWRHSRYQKKMISLKLEAEEVTQASDAGREMVMHANRTLGLVHNHYRSGTIEDRTKPAEIQMIREVGDWDRLGTATSHRVVEDDDRSFRTAAASIRTHRDSAV</sequence>
<keyword evidence="3" id="KW-1185">Reference proteome</keyword>
<keyword evidence="1" id="KW-0812">Transmembrane</keyword>
<protein>
    <submittedName>
        <fullName evidence="2">Uncharacterized protein</fullName>
    </submittedName>
</protein>
<feature type="transmembrane region" description="Helical" evidence="1">
    <location>
        <begin position="86"/>
        <end position="108"/>
    </location>
</feature>
<keyword evidence="1" id="KW-1133">Transmembrane helix</keyword>
<reference evidence="2" key="1">
    <citation type="journal article" date="2021" name="Nat. Commun.">
        <title>Genetic determinants of endophytism in the Arabidopsis root mycobiome.</title>
        <authorList>
            <person name="Mesny F."/>
            <person name="Miyauchi S."/>
            <person name="Thiergart T."/>
            <person name="Pickel B."/>
            <person name="Atanasova L."/>
            <person name="Karlsson M."/>
            <person name="Huettel B."/>
            <person name="Barry K.W."/>
            <person name="Haridas S."/>
            <person name="Chen C."/>
            <person name="Bauer D."/>
            <person name="Andreopoulos W."/>
            <person name="Pangilinan J."/>
            <person name="LaButti K."/>
            <person name="Riley R."/>
            <person name="Lipzen A."/>
            <person name="Clum A."/>
            <person name="Drula E."/>
            <person name="Henrissat B."/>
            <person name="Kohler A."/>
            <person name="Grigoriev I.V."/>
            <person name="Martin F.M."/>
            <person name="Hacquard S."/>
        </authorList>
    </citation>
    <scope>NUCLEOTIDE SEQUENCE</scope>
    <source>
        <strain evidence="2">MPI-SDFR-AT-0073</strain>
    </source>
</reference>
<proteinExistence type="predicted"/>